<evidence type="ECO:0000313" key="1">
    <source>
        <dbReference type="EMBL" id="KAK7808894.1"/>
    </source>
</evidence>
<reference evidence="1 2" key="1">
    <citation type="journal article" date="2023" name="bioRxiv">
        <title>Conserved and derived expression patterns and positive selection on dental genes reveal complex evolutionary context of ever-growing rodent molars.</title>
        <authorList>
            <person name="Calamari Z.T."/>
            <person name="Song A."/>
            <person name="Cohen E."/>
            <person name="Akter M."/>
            <person name="Roy R.D."/>
            <person name="Hallikas O."/>
            <person name="Christensen M.M."/>
            <person name="Li P."/>
            <person name="Marangoni P."/>
            <person name="Jernvall J."/>
            <person name="Klein O.D."/>
        </authorList>
    </citation>
    <scope>NUCLEOTIDE SEQUENCE [LARGE SCALE GENOMIC DNA]</scope>
    <source>
        <strain evidence="1">V071</strain>
    </source>
</reference>
<comment type="caution">
    <text evidence="1">The sequence shown here is derived from an EMBL/GenBank/DDBJ whole genome shotgun (WGS) entry which is preliminary data.</text>
</comment>
<gene>
    <name evidence="1" type="ORF">U0070_005301</name>
</gene>
<organism evidence="1 2">
    <name type="scientific">Myodes glareolus</name>
    <name type="common">Bank vole</name>
    <name type="synonym">Clethrionomys glareolus</name>
    <dbReference type="NCBI Taxonomy" id="447135"/>
    <lineage>
        <taxon>Eukaryota</taxon>
        <taxon>Metazoa</taxon>
        <taxon>Chordata</taxon>
        <taxon>Craniata</taxon>
        <taxon>Vertebrata</taxon>
        <taxon>Euteleostomi</taxon>
        <taxon>Mammalia</taxon>
        <taxon>Eutheria</taxon>
        <taxon>Euarchontoglires</taxon>
        <taxon>Glires</taxon>
        <taxon>Rodentia</taxon>
        <taxon>Myomorpha</taxon>
        <taxon>Muroidea</taxon>
        <taxon>Cricetidae</taxon>
        <taxon>Arvicolinae</taxon>
        <taxon>Myodes</taxon>
    </lineage>
</organism>
<dbReference type="AlphaFoldDB" id="A0AAW0I3G3"/>
<accession>A0AAW0I3G3</accession>
<sequence length="76" mass="8415">MLQHLSQAPRRTASKVVSYMKADSGIYSLSQGERLGARAHKCRAVHTALPLKINLPSTSLPAKLPGRLERDYTAWL</sequence>
<name>A0AAW0I3G3_MYOGA</name>
<evidence type="ECO:0000313" key="2">
    <source>
        <dbReference type="Proteomes" id="UP001488838"/>
    </source>
</evidence>
<dbReference type="Proteomes" id="UP001488838">
    <property type="component" value="Unassembled WGS sequence"/>
</dbReference>
<protein>
    <submittedName>
        <fullName evidence="1">Uncharacterized protein</fullName>
    </submittedName>
</protein>
<keyword evidence="2" id="KW-1185">Reference proteome</keyword>
<dbReference type="EMBL" id="JBBHLL010000227">
    <property type="protein sequence ID" value="KAK7808894.1"/>
    <property type="molecule type" value="Genomic_DNA"/>
</dbReference>
<proteinExistence type="predicted"/>